<evidence type="ECO:0000256" key="2">
    <source>
        <dbReference type="SAM" id="Phobius"/>
    </source>
</evidence>
<organism evidence="3 4">
    <name type="scientific">Homoserinibacter gongjuensis</name>
    <dbReference type="NCBI Taxonomy" id="1162968"/>
    <lineage>
        <taxon>Bacteria</taxon>
        <taxon>Bacillati</taxon>
        <taxon>Actinomycetota</taxon>
        <taxon>Actinomycetes</taxon>
        <taxon>Micrococcales</taxon>
        <taxon>Microbacteriaceae</taxon>
        <taxon>Homoserinibacter</taxon>
    </lineage>
</organism>
<name>A0ABQ6JPE8_9MICO</name>
<evidence type="ECO:0000313" key="4">
    <source>
        <dbReference type="Proteomes" id="UP001157069"/>
    </source>
</evidence>
<gene>
    <name evidence="3" type="ORF">GCM10025869_01460</name>
</gene>
<keyword evidence="2" id="KW-0812">Transmembrane</keyword>
<evidence type="ECO:0000313" key="3">
    <source>
        <dbReference type="EMBL" id="GMA89617.1"/>
    </source>
</evidence>
<keyword evidence="2" id="KW-0472">Membrane</keyword>
<feature type="region of interest" description="Disordered" evidence="1">
    <location>
        <begin position="1"/>
        <end position="26"/>
    </location>
</feature>
<evidence type="ECO:0000256" key="1">
    <source>
        <dbReference type="SAM" id="MobiDB-lite"/>
    </source>
</evidence>
<comment type="caution">
    <text evidence="3">The sequence shown here is derived from an EMBL/GenBank/DDBJ whole genome shotgun (WGS) entry which is preliminary data.</text>
</comment>
<feature type="transmembrane region" description="Helical" evidence="2">
    <location>
        <begin position="33"/>
        <end position="50"/>
    </location>
</feature>
<reference evidence="4" key="1">
    <citation type="journal article" date="2019" name="Int. J. Syst. Evol. Microbiol.">
        <title>The Global Catalogue of Microorganisms (GCM) 10K type strain sequencing project: providing services to taxonomists for standard genome sequencing and annotation.</title>
        <authorList>
            <consortium name="The Broad Institute Genomics Platform"/>
            <consortium name="The Broad Institute Genome Sequencing Center for Infectious Disease"/>
            <person name="Wu L."/>
            <person name="Ma J."/>
        </authorList>
    </citation>
    <scope>NUCLEOTIDE SEQUENCE [LARGE SCALE GENOMIC DNA]</scope>
    <source>
        <strain evidence="4">NBRC 108755</strain>
    </source>
</reference>
<dbReference type="Proteomes" id="UP001157069">
    <property type="component" value="Unassembled WGS sequence"/>
</dbReference>
<keyword evidence="4" id="KW-1185">Reference proteome</keyword>
<protein>
    <recommendedName>
        <fullName evidence="5">Preprotein translocase subunit SecE</fullName>
    </recommendedName>
</protein>
<proteinExistence type="predicted"/>
<keyword evidence="2" id="KW-1133">Transmembrane helix</keyword>
<dbReference type="EMBL" id="BSVA01000001">
    <property type="protein sequence ID" value="GMA89617.1"/>
    <property type="molecule type" value="Genomic_DNA"/>
</dbReference>
<evidence type="ECO:0008006" key="5">
    <source>
        <dbReference type="Google" id="ProtNLM"/>
    </source>
</evidence>
<accession>A0ABQ6JPE8</accession>
<sequence>MPIFSQKPEPPPQSRSTNEWDHKTAQTKARWRTLQVLVVAVAVVLAAVFGQHPPGVAELIASLIRL</sequence>